<dbReference type="SMART" id="SM00941">
    <property type="entry name" value="PYNP_C"/>
    <property type="match status" value="1"/>
</dbReference>
<dbReference type="GO" id="GO:0004645">
    <property type="term" value="F:1,4-alpha-oligoglucan phosphorylase activity"/>
    <property type="evidence" value="ECO:0007669"/>
    <property type="project" value="InterPro"/>
</dbReference>
<dbReference type="GO" id="GO:0006206">
    <property type="term" value="P:pyrimidine nucleobase metabolic process"/>
    <property type="evidence" value="ECO:0007669"/>
    <property type="project" value="InterPro"/>
</dbReference>
<dbReference type="InterPro" id="IPR000312">
    <property type="entry name" value="Glycosyl_Trfase_fam3"/>
</dbReference>
<dbReference type="Pfam" id="PF07831">
    <property type="entry name" value="PYNP_C"/>
    <property type="match status" value="1"/>
</dbReference>
<dbReference type="InterPro" id="IPR028579">
    <property type="entry name" value="Thym_Pase_Put"/>
</dbReference>
<dbReference type="HAMAP" id="MF_00703">
    <property type="entry name" value="Thymid_phosp_2"/>
    <property type="match status" value="1"/>
</dbReference>
<comment type="caution">
    <text evidence="7">The sequence shown here is derived from an EMBL/GenBank/DDBJ whole genome shotgun (WGS) entry which is preliminary data.</text>
</comment>
<evidence type="ECO:0000313" key="7">
    <source>
        <dbReference type="EMBL" id="TSE36636.1"/>
    </source>
</evidence>
<keyword evidence="1 4" id="KW-0328">Glycosyltransferase</keyword>
<evidence type="ECO:0000313" key="8">
    <source>
        <dbReference type="Proteomes" id="UP000316388"/>
    </source>
</evidence>
<dbReference type="EC" id="2.4.2.4" evidence="4"/>
<dbReference type="Gene3D" id="1.20.970.50">
    <property type="match status" value="1"/>
</dbReference>
<dbReference type="EMBL" id="VJOO01000017">
    <property type="protein sequence ID" value="TSE36636.1"/>
    <property type="molecule type" value="Genomic_DNA"/>
</dbReference>
<organism evidence="7 8">
    <name type="scientific">Tepidimonas fonticaldi</name>
    <dbReference type="NCBI Taxonomy" id="1101373"/>
    <lineage>
        <taxon>Bacteria</taxon>
        <taxon>Pseudomonadati</taxon>
        <taxon>Pseudomonadota</taxon>
        <taxon>Betaproteobacteria</taxon>
        <taxon>Burkholderiales</taxon>
        <taxon>Tepidimonas</taxon>
    </lineage>
</organism>
<evidence type="ECO:0000259" key="6">
    <source>
        <dbReference type="SMART" id="SM00941"/>
    </source>
</evidence>
<dbReference type="Pfam" id="PF02885">
    <property type="entry name" value="Glycos_trans_3N"/>
    <property type="match status" value="1"/>
</dbReference>
<dbReference type="SUPFAM" id="SSF54680">
    <property type="entry name" value="Pyrimidine nucleoside phosphorylase C-terminal domain"/>
    <property type="match status" value="1"/>
</dbReference>
<dbReference type="InterPro" id="IPR013102">
    <property type="entry name" value="PYNP_C"/>
</dbReference>
<dbReference type="Gene3D" id="3.40.1030.10">
    <property type="entry name" value="Nucleoside phosphorylase/phosphoribosyltransferase catalytic domain"/>
    <property type="match status" value="1"/>
</dbReference>
<dbReference type="SUPFAM" id="SSF47648">
    <property type="entry name" value="Nucleoside phosphorylase/phosphoribosyltransferase N-terminal domain"/>
    <property type="match status" value="1"/>
</dbReference>
<evidence type="ECO:0000256" key="3">
    <source>
        <dbReference type="ARBA" id="ARBA00048550"/>
    </source>
</evidence>
<dbReference type="InterPro" id="IPR017459">
    <property type="entry name" value="Glycosyl_Trfase_fam3_N_dom"/>
</dbReference>
<feature type="region of interest" description="Disordered" evidence="5">
    <location>
        <begin position="1"/>
        <end position="24"/>
    </location>
</feature>
<evidence type="ECO:0000256" key="4">
    <source>
        <dbReference type="HAMAP-Rule" id="MF_00703"/>
    </source>
</evidence>
<dbReference type="InterPro" id="IPR000053">
    <property type="entry name" value="Thymidine/pyrmidine_PPase"/>
</dbReference>
<evidence type="ECO:0000256" key="5">
    <source>
        <dbReference type="SAM" id="MobiDB-lite"/>
    </source>
</evidence>
<dbReference type="GO" id="GO:0009032">
    <property type="term" value="F:thymidine phosphorylase activity"/>
    <property type="evidence" value="ECO:0007669"/>
    <property type="project" value="UniProtKB-UniRule"/>
</dbReference>
<dbReference type="InterPro" id="IPR036320">
    <property type="entry name" value="Glycosyl_Trfase_fam3_N_dom_sf"/>
</dbReference>
<reference evidence="7 8" key="1">
    <citation type="submission" date="2019-07" db="EMBL/GenBank/DDBJ databases">
        <title>Tepidimonas fonticaldi AT-A2 draft genome.</title>
        <authorList>
            <person name="Da Costa M.S."/>
            <person name="Froufe H.J.C."/>
            <person name="Egas C."/>
            <person name="Albuquerque L."/>
        </authorList>
    </citation>
    <scope>NUCLEOTIDE SEQUENCE [LARGE SCALE GENOMIC DNA]</scope>
    <source>
        <strain evidence="7 8">AT-A2</strain>
    </source>
</reference>
<dbReference type="NCBIfam" id="NF003338">
    <property type="entry name" value="PRK04350.1"/>
    <property type="match status" value="1"/>
</dbReference>
<dbReference type="NCBIfam" id="TIGR02645">
    <property type="entry name" value="ARCH_P_rylase"/>
    <property type="match status" value="1"/>
</dbReference>
<feature type="domain" description="Pyrimidine nucleoside phosphorylase C-terminal" evidence="6">
    <location>
        <begin position="461"/>
        <end position="528"/>
    </location>
</feature>
<dbReference type="Gene3D" id="3.90.1170.30">
    <property type="entry name" value="Pyrimidine nucleoside phosphorylase-like, C-terminal domain"/>
    <property type="match status" value="1"/>
</dbReference>
<comment type="similarity">
    <text evidence="4">Belongs to the thymidine/pyrimidine-nucleoside phosphorylase family. Type 2 subfamily.</text>
</comment>
<dbReference type="InterPro" id="IPR017872">
    <property type="entry name" value="Pyrmidine_PPase_CS"/>
</dbReference>
<proteinExistence type="inferred from homology"/>
<dbReference type="PANTHER" id="PTHR10515">
    <property type="entry name" value="THYMIDINE PHOSPHORYLASE"/>
    <property type="match status" value="1"/>
</dbReference>
<dbReference type="InterPro" id="IPR036566">
    <property type="entry name" value="PYNP-like_C_sf"/>
</dbReference>
<evidence type="ECO:0000256" key="1">
    <source>
        <dbReference type="ARBA" id="ARBA00022676"/>
    </source>
</evidence>
<dbReference type="GO" id="GO:0005829">
    <property type="term" value="C:cytosol"/>
    <property type="evidence" value="ECO:0007669"/>
    <property type="project" value="TreeGrafter"/>
</dbReference>
<keyword evidence="2 4" id="KW-0808">Transferase</keyword>
<dbReference type="InterPro" id="IPR013466">
    <property type="entry name" value="Thymidine/AMP_Pase"/>
</dbReference>
<dbReference type="Proteomes" id="UP000316388">
    <property type="component" value="Unassembled WGS sequence"/>
</dbReference>
<dbReference type="AlphaFoldDB" id="A0A554XLE5"/>
<sequence length="542" mass="58788">MDAVTPTPAASSPPGLKLSPCPPVEHGADGRVPLKLRRVAIDTWRENVAYLHRDCDLYRAEGFQALNKVEVRANGRKVLATLNVTLDPRIVKCDEIGLSMEAFAQLGVEPGHPATIEQAEPPASIAALHRKIGGERLTREEFHAIARDIAEHRYSKIELSAFVVATHASELDREEVYFLTEGMIAAGQRLDWRERLVVDKHCIGGIPGNRTSMLVVPIVAAHGLVCPKTSSRAITSPAGTADTMEVLAEVELPIERLQEIVRAHRACLAWGGTAQLSPADDVLIAVERPLSLDSPAQMVASILSKKVAAGSNHLVLDIPVGPTAKVRSMPEAQRLRRLFEYVARRLGISIDVVITDGRQPIGQGIGPVLEARDVMRVLQNHPLAPIDLRQKALRLAGRLLECDPDIRGGDGYGIARDILDSGRALEKMMALIEAQGARGFDPERAPLARHRFEVTAPRDGVVTGIDNLQIARIARLAGAPKVAGAGVDLMRKLGEPVRAGDVLYHVYAEYPADVEFAREASARASGYTIGAPHEVPQVYVEF</sequence>
<accession>A0A554XLE5</accession>
<dbReference type="PROSITE" id="PS00647">
    <property type="entry name" value="THYMID_PHOSPHORYLASE"/>
    <property type="match status" value="1"/>
</dbReference>
<name>A0A554XLE5_9BURK</name>
<evidence type="ECO:0000256" key="2">
    <source>
        <dbReference type="ARBA" id="ARBA00022679"/>
    </source>
</evidence>
<protein>
    <recommendedName>
        <fullName evidence="4">Putative thymidine phosphorylase</fullName>
        <ecNumber evidence="4">2.4.2.4</ecNumber>
    </recommendedName>
    <alternativeName>
        <fullName evidence="4">TdRPase</fullName>
    </alternativeName>
</protein>
<comment type="catalytic activity">
    <reaction evidence="3 4">
        <text>thymidine + phosphate = 2-deoxy-alpha-D-ribose 1-phosphate + thymine</text>
        <dbReference type="Rhea" id="RHEA:16037"/>
        <dbReference type="ChEBI" id="CHEBI:17748"/>
        <dbReference type="ChEBI" id="CHEBI:17821"/>
        <dbReference type="ChEBI" id="CHEBI:43474"/>
        <dbReference type="ChEBI" id="CHEBI:57259"/>
        <dbReference type="EC" id="2.4.2.4"/>
    </reaction>
</comment>
<dbReference type="RefSeq" id="WP_143969222.1">
    <property type="nucleotide sequence ID" value="NZ_VJOO01000017.1"/>
</dbReference>
<dbReference type="InterPro" id="IPR035902">
    <property type="entry name" value="Nuc_phospho_transferase"/>
</dbReference>
<dbReference type="PANTHER" id="PTHR10515:SF0">
    <property type="entry name" value="THYMIDINE PHOSPHORYLASE"/>
    <property type="match status" value="1"/>
</dbReference>
<dbReference type="GO" id="GO:0006213">
    <property type="term" value="P:pyrimidine nucleoside metabolic process"/>
    <property type="evidence" value="ECO:0007669"/>
    <property type="project" value="InterPro"/>
</dbReference>
<feature type="compositionally biased region" description="Low complexity" evidence="5">
    <location>
        <begin position="1"/>
        <end position="14"/>
    </location>
</feature>
<gene>
    <name evidence="7" type="primary">deoA</name>
    <name evidence="7" type="ORF">Tfont_01840</name>
</gene>
<dbReference type="SUPFAM" id="SSF52418">
    <property type="entry name" value="Nucleoside phosphorylase/phosphoribosyltransferase catalytic domain"/>
    <property type="match status" value="1"/>
</dbReference>
<dbReference type="Pfam" id="PF00591">
    <property type="entry name" value="Glycos_transf_3"/>
    <property type="match status" value="1"/>
</dbReference>